<gene>
    <name evidence="2" type="ORF">QCL97_004935</name>
</gene>
<evidence type="ECO:0000256" key="1">
    <source>
        <dbReference type="SAM" id="SignalP"/>
    </source>
</evidence>
<comment type="caution">
    <text evidence="2">The sequence shown here is derived from an EMBL/GenBank/DDBJ whole genome shotgun (WGS) entry which is preliminary data.</text>
</comment>
<feature type="signal peptide" evidence="1">
    <location>
        <begin position="1"/>
        <end position="19"/>
    </location>
</feature>
<dbReference type="Proteomes" id="UP001224516">
    <property type="component" value="Unassembled WGS sequence"/>
</dbReference>
<name>A0ABU8UYU3_9NEIS</name>
<keyword evidence="3" id="KW-1185">Reference proteome</keyword>
<dbReference type="EMBL" id="JAVFJF020000006">
    <property type="protein sequence ID" value="MEJ8674064.1"/>
    <property type="molecule type" value="Genomic_DNA"/>
</dbReference>
<organism evidence="2 3">
    <name type="scientific">Chromobacterium amazonense</name>
    <dbReference type="NCBI Taxonomy" id="1382803"/>
    <lineage>
        <taxon>Bacteria</taxon>
        <taxon>Pseudomonadati</taxon>
        <taxon>Pseudomonadota</taxon>
        <taxon>Betaproteobacteria</taxon>
        <taxon>Neisseriales</taxon>
        <taxon>Chromobacteriaceae</taxon>
        <taxon>Chromobacterium</taxon>
    </lineage>
</organism>
<evidence type="ECO:0000313" key="3">
    <source>
        <dbReference type="Proteomes" id="UP001224516"/>
    </source>
</evidence>
<evidence type="ECO:0008006" key="4">
    <source>
        <dbReference type="Google" id="ProtNLM"/>
    </source>
</evidence>
<keyword evidence="1" id="KW-0732">Signal</keyword>
<proteinExistence type="predicted"/>
<sequence>MHTVRIACCLMLAAGAAQAEETGNIDKLNFRGDAVKLELSADAAKPYKLNLEKRNWSDTRCKVNATRQGGELTFQIDLGAVAADRCGLVIKGNVKPGKQIDVDLKAFDGDLNGTFDAVQVHGHAIDVDLKGAYRLVKLNGRAIKGDVEGKVGELNAKGDALTLDFKGEGRTLSLDGQAVKADVELHGAQPAADVQVHGQMVKLAFSANRKAKLDHQVNGQAMTVNGDWANTPGAPLKLRVSGQAVQVSLEKD</sequence>
<accession>A0ABU8UYU3</accession>
<reference evidence="2 3" key="1">
    <citation type="submission" date="2023-12" db="EMBL/GenBank/DDBJ databases">
        <title>Evaluation and characterization of a potential secondary metabolite violacein from indigenous Chromobacterium amazonense SAM215.</title>
        <authorList>
            <person name="Tarafdar M.R."/>
            <person name="Abedin S.M."/>
            <person name="Atiqua A."/>
            <person name="Saha A."/>
            <person name="Khan S.N."/>
        </authorList>
    </citation>
    <scope>NUCLEOTIDE SEQUENCE [LARGE SCALE GENOMIC DNA]</scope>
    <source>
        <strain evidence="2 3">SAM215</strain>
    </source>
</reference>
<dbReference type="RefSeq" id="WP_307910267.1">
    <property type="nucleotide sequence ID" value="NZ_JAVFJF020000006.1"/>
</dbReference>
<evidence type="ECO:0000313" key="2">
    <source>
        <dbReference type="EMBL" id="MEJ8674064.1"/>
    </source>
</evidence>
<feature type="chain" id="PRO_5047260464" description="Adhesin domain-containing protein" evidence="1">
    <location>
        <begin position="20"/>
        <end position="252"/>
    </location>
</feature>
<protein>
    <recommendedName>
        <fullName evidence="4">Adhesin domain-containing protein</fullName>
    </recommendedName>
</protein>